<evidence type="ECO:0000256" key="9">
    <source>
        <dbReference type="ARBA" id="ARBA00023136"/>
    </source>
</evidence>
<name>A0A6G1H658_9PEZI</name>
<dbReference type="GO" id="GO:0006869">
    <property type="term" value="P:lipid transport"/>
    <property type="evidence" value="ECO:0007669"/>
    <property type="project" value="UniProtKB-KW"/>
</dbReference>
<feature type="region of interest" description="Disordered" evidence="13">
    <location>
        <begin position="262"/>
        <end position="282"/>
    </location>
</feature>
<keyword evidence="8" id="KW-0445">Lipid transport</keyword>
<dbReference type="OrthoDB" id="18982at2759"/>
<dbReference type="PANTHER" id="PTHR13190">
    <property type="entry name" value="AUTOPHAGY-RELATED 2, ISOFORM A"/>
    <property type="match status" value="1"/>
</dbReference>
<feature type="compositionally biased region" description="Basic and acidic residues" evidence="13">
    <location>
        <begin position="1491"/>
        <end position="1501"/>
    </location>
</feature>
<comment type="catalytic activity">
    <reaction evidence="12">
        <text>a 1,2-diacyl-sn-glycero-3-phosphocholine(in) = a 1,2-diacyl-sn-glycero-3-phosphocholine(out)</text>
        <dbReference type="Rhea" id="RHEA:38571"/>
        <dbReference type="ChEBI" id="CHEBI:57643"/>
    </reaction>
</comment>
<evidence type="ECO:0000256" key="13">
    <source>
        <dbReference type="SAM" id="MobiDB-lite"/>
    </source>
</evidence>
<feature type="compositionally biased region" description="Polar residues" evidence="13">
    <location>
        <begin position="387"/>
        <end position="399"/>
    </location>
</feature>
<comment type="similarity">
    <text evidence="3">Belongs to the ATG2 family.</text>
</comment>
<evidence type="ECO:0000256" key="4">
    <source>
        <dbReference type="ARBA" id="ARBA00018070"/>
    </source>
</evidence>
<sequence length="2120" mass="234000">MASSWVPPYIKKRILKYAITYGGFIDTNTLDLDQLDIAFGKKSTVEFRDVDFVIKKLSTVLHLPERFELTKARIKCLRLTLPVDFYKSSIVVEIDGVEAHARFIQEDVIIKTNPKGASAQGRSHKSSRTRSPPPPTGDGDAGEDDHIPTTKELAKSFLTDEPPEERKELEAALKNQSQYLRESDMWSDDEEEDSGTGQGLTLPGFVTKIIQGMVDRLEVTVSKLDLQIDAAMSPEELSEMGRSAANPTVSVNLNIASVAVEGVTPNDPTAQNDTLEDDSARPGRRRIFLQQIIAKVISDPGLFAGLSRVPSSASPPSQSDASEQDRMMQSGTSGRDATYESQERSNIQSDLYSSSSESSVSSALQRNTVRESSRPHTTRDEDGSHLLASSVTSNSNNLDQDAYDYAAETTRLNESNPRATSGLVGNLEASNSSLPFYDDAHDNVHNLEQSGPEADIFRSSMRRVSDTRSQRSYSPSARSDDLAESRLFSHEEAESMYLSAMSEVPTGQRLHTQAPGGWSSSSDASGDAQDALPEKIKPKQLSSVLETQDEVGCETPRAESRAEILGSLPASSENTGLPSQAETPFDDQSQTSTDYENEQENAMRRASSERTFLSCDTISMWLPKDNLPEAEQPEETFDAEASRLRSGSVMLESSYHQGVPGSFSQYAESISTYKSRRPTVTHRERHRSPSPRKPAASERDKEHFHRPREPDGLDIVVGNVSGCVDFAVGRLLLSIVQQAVAVCNLSAASAARVQASSKTADEPKQPSPALNLTVKQLNIGLVERLLVGMWHKSESQDPDSELPFGGATTLLKAALLVTTIRVESSNDLSTSLNVRKFIVGFQDENVISFDSSSRMRTSIRDLRSPQDRDISITLQQTMTTRRIEVKTLPIQILLNMQKLDEALGCFGGLSGVLEMSNSVISTAPSGVSSPKARPRAVRFQSNDFPPAPELTMTNKVNVRMAGSTFTLAGKSCSAFLQTSAIKVTSRPTIVGVAIDQIKLDGPFSNFKDHPAPFAVELRNTSVTYLFTPQEEDLTNLVELITPSKDKYENDDDILLDTLLRQRKKGSVIRAAVGRINVNVSDLEGMKQFQDLGEEIAKLSRVAKYLPDDERPGILSLVSINDFRFDANVNPVIGAFSTQCEMIRIAHVGLPSLLALSIGSMAVIRNDDEELIHEVIRLPDGEQLPMIMVRFIGDEMEPTVKVKLFNFCLEYRVPTLMALMGLDERASAEDVEAAMMSSIATVTKMVPPASLQRQASDPPGDAFSNAKPMHVDLLLRDTAIGLNPRGNPAKALLLFASAKFVSSIPVKDDVKADLEIRRSYLMLVNDVDALSDTSVPSARNKLELDDRHIKDLSDQGYVSVTTIRAAKVSFAMTADNDGDKVMNVDLKNDLFVLEACADSTQTLMALFNDLKPPTPPSKEEQYRTKIVPVEDLLASFTGEDIPRPRGYADDLDADIDIPSPIPEEDLPAGFDFDASFYGSEVPPSEPDQPSPDDTRSPSRQERSPSPMQPKDTRIEGSTGSLHMYEEEGCEVGGGAVDRENLPLTFIENFVQVDFVPESGLRKWDSIKNRYVIESKTSKVTKIPLKIRVRDVHFIWNLFDGYDWTKTRNTITKAVQDVETKAEERRQQRRSAARDLEEEEEPVVGDFLFNSIWIEVPANRDPRELARQINHNVDDLVSETSYAPTVTTARHQSRPSMHRTKSRRLKLERSKHHKVTFELRGVSADVLVFQPGAEEIQNSINVWVRDLEIFDHVPSSTWGKFLTYMYDSGKRPEGSDMIHIEVMTVRPVPSLTASELVLKVKVAPLRLHVDQDTLDFITRFFEFKDSDFKAPSDPGAQPFIQRVEVRTVHLKLDYKPKKVDYAGLRSGRTTEFMNFVVLDGANITLRHAILYGVGRFDQLHDQLNNIWMPDVKRNQLPGVLAGLAPVRPLVDLGNGIRDLYVIPMREYRKDGRVFRSVQKGAFAFAKNTTSELARLGAKLAIGTQNVLQGAEGMLSASPSSNTADDEDWEEGGRPRSPGTNEVRAISHYANQPLGVLAGLRGAARGLERDMLYARDAIVAIPGEIMEAGTAGGAARAVARHAPTIILRPAIGATKAIGMTLLGAGNAIDKEGHRKIRDKYKPY</sequence>
<feature type="compositionally biased region" description="Basic and acidic residues" evidence="13">
    <location>
        <begin position="368"/>
        <end position="384"/>
    </location>
</feature>
<dbReference type="GO" id="GO:0034045">
    <property type="term" value="C:phagophore assembly site membrane"/>
    <property type="evidence" value="ECO:0007669"/>
    <property type="project" value="UniProtKB-SubCell"/>
</dbReference>
<feature type="compositionally biased region" description="Low complexity" evidence="13">
    <location>
        <begin position="353"/>
        <end position="362"/>
    </location>
</feature>
<protein>
    <recommendedName>
        <fullName evidence="4">Autophagy-related protein 2</fullName>
    </recommendedName>
</protein>
<dbReference type="PANTHER" id="PTHR13190:SF1">
    <property type="entry name" value="AUTOPHAGY-RELATED 2, ISOFORM A"/>
    <property type="match status" value="1"/>
</dbReference>
<evidence type="ECO:0000256" key="5">
    <source>
        <dbReference type="ARBA" id="ARBA00022448"/>
    </source>
</evidence>
<comment type="catalytic activity">
    <reaction evidence="10">
        <text>a 1,2-diacyl-sn-glycero-3-phospho-L-serine(in) = a 1,2-diacyl-sn-glycero-3-phospho-L-serine(out)</text>
        <dbReference type="Rhea" id="RHEA:38663"/>
        <dbReference type="ChEBI" id="CHEBI:57262"/>
    </reaction>
</comment>
<feature type="compositionally biased region" description="Polar residues" evidence="13">
    <location>
        <begin position="569"/>
        <end position="594"/>
    </location>
</feature>
<accession>A0A6G1H658</accession>
<feature type="compositionally biased region" description="Basic residues" evidence="13">
    <location>
        <begin position="674"/>
        <end position="690"/>
    </location>
</feature>
<feature type="region of interest" description="Disordered" evidence="13">
    <location>
        <begin position="673"/>
        <end position="710"/>
    </location>
</feature>
<feature type="region of interest" description="Disordered" evidence="13">
    <location>
        <begin position="179"/>
        <end position="202"/>
    </location>
</feature>
<evidence type="ECO:0000256" key="6">
    <source>
        <dbReference type="ARBA" id="ARBA00022824"/>
    </source>
</evidence>
<reference evidence="14" key="1">
    <citation type="journal article" date="2020" name="Stud. Mycol.">
        <title>101 Dothideomycetes genomes: a test case for predicting lifestyles and emergence of pathogens.</title>
        <authorList>
            <person name="Haridas S."/>
            <person name="Albert R."/>
            <person name="Binder M."/>
            <person name="Bloem J."/>
            <person name="Labutti K."/>
            <person name="Salamov A."/>
            <person name="Andreopoulos B."/>
            <person name="Baker S."/>
            <person name="Barry K."/>
            <person name="Bills G."/>
            <person name="Bluhm B."/>
            <person name="Cannon C."/>
            <person name="Castanera R."/>
            <person name="Culley D."/>
            <person name="Daum C."/>
            <person name="Ezra D."/>
            <person name="Gonzalez J."/>
            <person name="Henrissat B."/>
            <person name="Kuo A."/>
            <person name="Liang C."/>
            <person name="Lipzen A."/>
            <person name="Lutzoni F."/>
            <person name="Magnuson J."/>
            <person name="Mondo S."/>
            <person name="Nolan M."/>
            <person name="Ohm R."/>
            <person name="Pangilinan J."/>
            <person name="Park H.-J."/>
            <person name="Ramirez L."/>
            <person name="Alfaro M."/>
            <person name="Sun H."/>
            <person name="Tritt A."/>
            <person name="Yoshinaga Y."/>
            <person name="Zwiers L.-H."/>
            <person name="Turgeon B."/>
            <person name="Goodwin S."/>
            <person name="Spatafora J."/>
            <person name="Crous P."/>
            <person name="Grigoriev I."/>
        </authorList>
    </citation>
    <scope>NUCLEOTIDE SEQUENCE</scope>
    <source>
        <strain evidence="14">CBS 113979</strain>
    </source>
</reference>
<feature type="region of interest" description="Disordered" evidence="13">
    <location>
        <begin position="459"/>
        <end position="484"/>
    </location>
</feature>
<evidence type="ECO:0000256" key="3">
    <source>
        <dbReference type="ARBA" id="ARBA00009714"/>
    </source>
</evidence>
<feature type="compositionally biased region" description="Low complexity" evidence="13">
    <location>
        <begin position="516"/>
        <end position="531"/>
    </location>
</feature>
<proteinExistence type="inferred from homology"/>
<evidence type="ECO:0000256" key="2">
    <source>
        <dbReference type="ARBA" id="ARBA00004623"/>
    </source>
</evidence>
<feature type="region of interest" description="Disordered" evidence="13">
    <location>
        <begin position="1436"/>
        <end position="1515"/>
    </location>
</feature>
<feature type="compositionally biased region" description="Basic and acidic residues" evidence="13">
    <location>
        <begin position="695"/>
        <end position="710"/>
    </location>
</feature>
<dbReference type="GO" id="GO:0061908">
    <property type="term" value="C:phagophore"/>
    <property type="evidence" value="ECO:0007669"/>
    <property type="project" value="TreeGrafter"/>
</dbReference>
<keyword evidence="6" id="KW-0256">Endoplasmic reticulum</keyword>
<comment type="subcellular location">
    <subcellularLocation>
        <location evidence="1">Endoplasmic reticulum membrane</location>
        <topology evidence="1">Peripheral membrane protein</topology>
    </subcellularLocation>
    <subcellularLocation>
        <location evidence="2">Preautophagosomal structure membrane</location>
        <topology evidence="2">Peripheral membrane protein</topology>
    </subcellularLocation>
</comment>
<feature type="region of interest" description="Disordered" evidence="13">
    <location>
        <begin position="1991"/>
        <end position="2018"/>
    </location>
</feature>
<dbReference type="GO" id="GO:0061723">
    <property type="term" value="P:glycophagy"/>
    <property type="evidence" value="ECO:0007669"/>
    <property type="project" value="TreeGrafter"/>
</dbReference>
<dbReference type="EMBL" id="ML977148">
    <property type="protein sequence ID" value="KAF1988554.1"/>
    <property type="molecule type" value="Genomic_DNA"/>
</dbReference>
<feature type="region of interest" description="Disordered" evidence="13">
    <location>
        <begin position="1617"/>
        <end position="1636"/>
    </location>
</feature>
<evidence type="ECO:0000313" key="14">
    <source>
        <dbReference type="EMBL" id="KAF1988554.1"/>
    </source>
</evidence>
<dbReference type="GO" id="GO:0061709">
    <property type="term" value="P:reticulophagy"/>
    <property type="evidence" value="ECO:0007669"/>
    <property type="project" value="TreeGrafter"/>
</dbReference>
<feature type="compositionally biased region" description="Acidic residues" evidence="13">
    <location>
        <begin position="185"/>
        <end position="194"/>
    </location>
</feature>
<keyword evidence="5" id="KW-0813">Transport</keyword>
<evidence type="ECO:0000256" key="1">
    <source>
        <dbReference type="ARBA" id="ARBA00004406"/>
    </source>
</evidence>
<evidence type="ECO:0000256" key="7">
    <source>
        <dbReference type="ARBA" id="ARBA00023006"/>
    </source>
</evidence>
<evidence type="ECO:0000256" key="8">
    <source>
        <dbReference type="ARBA" id="ARBA00023055"/>
    </source>
</evidence>
<keyword evidence="15" id="KW-1185">Reference proteome</keyword>
<dbReference type="GO" id="GO:0005789">
    <property type="term" value="C:endoplasmic reticulum membrane"/>
    <property type="evidence" value="ECO:0007669"/>
    <property type="project" value="UniProtKB-SubCell"/>
</dbReference>
<dbReference type="InterPro" id="IPR026849">
    <property type="entry name" value="ATG2"/>
</dbReference>
<feature type="region of interest" description="Disordered" evidence="13">
    <location>
        <begin position="114"/>
        <end position="147"/>
    </location>
</feature>
<evidence type="ECO:0000256" key="10">
    <source>
        <dbReference type="ARBA" id="ARBA00024479"/>
    </source>
</evidence>
<dbReference type="GO" id="GO:0034727">
    <property type="term" value="P:piecemeal microautophagy of the nucleus"/>
    <property type="evidence" value="ECO:0007669"/>
    <property type="project" value="TreeGrafter"/>
</dbReference>
<evidence type="ECO:0000256" key="12">
    <source>
        <dbReference type="ARBA" id="ARBA00024631"/>
    </source>
</evidence>
<evidence type="ECO:0000313" key="15">
    <source>
        <dbReference type="Proteomes" id="UP000800041"/>
    </source>
</evidence>
<keyword evidence="9" id="KW-0472">Membrane</keyword>
<evidence type="ECO:0000256" key="11">
    <source>
        <dbReference type="ARBA" id="ARBA00024615"/>
    </source>
</evidence>
<dbReference type="GO" id="GO:0043495">
    <property type="term" value="F:protein-membrane adaptor activity"/>
    <property type="evidence" value="ECO:0007669"/>
    <property type="project" value="TreeGrafter"/>
</dbReference>
<comment type="catalytic activity">
    <reaction evidence="11">
        <text>a 1,2-diacyl-sn-glycero-3-phosphoethanolamine(in) = a 1,2-diacyl-sn-glycero-3-phosphoethanolamine(out)</text>
        <dbReference type="Rhea" id="RHEA:38895"/>
        <dbReference type="ChEBI" id="CHEBI:64612"/>
    </reaction>
</comment>
<feature type="region of interest" description="Disordered" evidence="13">
    <location>
        <begin position="508"/>
        <end position="609"/>
    </location>
</feature>
<dbReference type="GO" id="GO:0032266">
    <property type="term" value="F:phosphatidylinositol-3-phosphate binding"/>
    <property type="evidence" value="ECO:0007669"/>
    <property type="project" value="TreeGrafter"/>
</dbReference>
<organism evidence="14 15">
    <name type="scientific">Aulographum hederae CBS 113979</name>
    <dbReference type="NCBI Taxonomy" id="1176131"/>
    <lineage>
        <taxon>Eukaryota</taxon>
        <taxon>Fungi</taxon>
        <taxon>Dikarya</taxon>
        <taxon>Ascomycota</taxon>
        <taxon>Pezizomycotina</taxon>
        <taxon>Dothideomycetes</taxon>
        <taxon>Pleosporomycetidae</taxon>
        <taxon>Aulographales</taxon>
        <taxon>Aulographaceae</taxon>
    </lineage>
</organism>
<feature type="compositionally biased region" description="Low complexity" evidence="13">
    <location>
        <begin position="311"/>
        <end position="321"/>
    </location>
</feature>
<keyword evidence="7" id="KW-0072">Autophagy</keyword>
<dbReference type="Pfam" id="PF13329">
    <property type="entry name" value="ATG2_CAD"/>
    <property type="match status" value="1"/>
</dbReference>
<dbReference type="Proteomes" id="UP000800041">
    <property type="component" value="Unassembled WGS sequence"/>
</dbReference>
<dbReference type="GO" id="GO:0000045">
    <property type="term" value="P:autophagosome assembly"/>
    <property type="evidence" value="ECO:0007669"/>
    <property type="project" value="TreeGrafter"/>
</dbReference>
<gene>
    <name evidence="14" type="ORF">K402DRAFT_461948</name>
</gene>
<dbReference type="GO" id="GO:0000422">
    <property type="term" value="P:autophagy of mitochondrion"/>
    <property type="evidence" value="ECO:0007669"/>
    <property type="project" value="TreeGrafter"/>
</dbReference>
<feature type="region of interest" description="Disordered" evidence="13">
    <location>
        <begin position="307"/>
        <end position="399"/>
    </location>
</feature>